<gene>
    <name evidence="1" type="ORF">JZO67_000955</name>
</gene>
<accession>A0ABV0EKA3</accession>
<comment type="caution">
    <text evidence="1">The sequence shown here is derived from an EMBL/GenBank/DDBJ whole genome shotgun (WGS) entry which is preliminary data.</text>
</comment>
<dbReference type="EMBL" id="JAFREL020000001">
    <property type="protein sequence ID" value="MEO1769016.1"/>
    <property type="molecule type" value="Genomic_DNA"/>
</dbReference>
<reference evidence="1 2" key="2">
    <citation type="submission" date="2024-02" db="EMBL/GenBank/DDBJ databases">
        <title>The Genome Sequence of Enterococcus sp. DIV0159.</title>
        <authorList>
            <person name="Earl A."/>
            <person name="Manson A."/>
            <person name="Gilmore M."/>
            <person name="Sanders J."/>
            <person name="Shea T."/>
            <person name="Howe W."/>
            <person name="Livny J."/>
            <person name="Cuomo C."/>
            <person name="Neafsey D."/>
            <person name="Birren B."/>
        </authorList>
    </citation>
    <scope>NUCLEOTIDE SEQUENCE [LARGE SCALE GENOMIC DNA]</scope>
    <source>
        <strain evidence="1 2">665A</strain>
    </source>
</reference>
<dbReference type="InterPro" id="IPR041025">
    <property type="entry name" value="HNH_repeat"/>
</dbReference>
<name>A0ABV0EKA3_9ENTE</name>
<protein>
    <submittedName>
        <fullName evidence="1">Uncharacterized protein</fullName>
    </submittedName>
</protein>
<sequence length="86" mass="9707">MVTNFKRKPNNEELIALIQEEAAKLGRPFFVKASLVAGRFGNWGNFLSAAKLEPSEPRWYNIPVTDEELIELVQKKAADMVDGMNL</sequence>
<proteinExistence type="predicted"/>
<dbReference type="Proteomes" id="UP000664357">
    <property type="component" value="Unassembled WGS sequence"/>
</dbReference>
<keyword evidence="2" id="KW-1185">Reference proteome</keyword>
<dbReference type="RefSeq" id="WP_207703734.1">
    <property type="nucleotide sequence ID" value="NZ_JAFREL020000001.1"/>
</dbReference>
<reference evidence="1 2" key="1">
    <citation type="submission" date="2021-03" db="EMBL/GenBank/DDBJ databases">
        <authorList>
            <person name="Gilmore M.S."/>
            <person name="Schwartzman J."/>
            <person name="Van Tyne D."/>
            <person name="Martin M."/>
            <person name="Earl A.M."/>
            <person name="Manson A.L."/>
            <person name="Straub T."/>
            <person name="Salamzade R."/>
            <person name="Saavedra J."/>
            <person name="Lebreton F."/>
            <person name="Prichula J."/>
            <person name="Schaufler K."/>
            <person name="Gaca A."/>
            <person name="Sgardioli B."/>
            <person name="Wagenaar J."/>
            <person name="Strong T."/>
        </authorList>
    </citation>
    <scope>NUCLEOTIDE SEQUENCE [LARGE SCALE GENOMIC DNA]</scope>
    <source>
        <strain evidence="1 2">665A</strain>
    </source>
</reference>
<organism evidence="1 2">
    <name type="scientific">Candidatus Enterococcus ferrettii</name>
    <dbReference type="NCBI Taxonomy" id="2815324"/>
    <lineage>
        <taxon>Bacteria</taxon>
        <taxon>Bacillati</taxon>
        <taxon>Bacillota</taxon>
        <taxon>Bacilli</taxon>
        <taxon>Lactobacillales</taxon>
        <taxon>Enterococcaceae</taxon>
        <taxon>Enterococcus</taxon>
    </lineage>
</organism>
<evidence type="ECO:0000313" key="1">
    <source>
        <dbReference type="EMBL" id="MEO1769016.1"/>
    </source>
</evidence>
<dbReference type="Pfam" id="PF18780">
    <property type="entry name" value="HNH_repeat"/>
    <property type="match status" value="1"/>
</dbReference>
<evidence type="ECO:0000313" key="2">
    <source>
        <dbReference type="Proteomes" id="UP000664357"/>
    </source>
</evidence>